<gene>
    <name evidence="7" type="ORF">HMPREF1541_05296</name>
</gene>
<feature type="compositionally biased region" description="Basic and acidic residues" evidence="4">
    <location>
        <begin position="414"/>
        <end position="423"/>
    </location>
</feature>
<evidence type="ECO:0000256" key="3">
    <source>
        <dbReference type="ARBA" id="ARBA00023242"/>
    </source>
</evidence>
<dbReference type="InterPro" id="IPR006909">
    <property type="entry name" value="Rad21/Rec8_C_eu"/>
</dbReference>
<dbReference type="GO" id="GO:0005634">
    <property type="term" value="C:nucleus"/>
    <property type="evidence" value="ECO:0007669"/>
    <property type="project" value="UniProtKB-SubCell"/>
</dbReference>
<dbReference type="InterPro" id="IPR006910">
    <property type="entry name" value="Rad21_Rec8_N"/>
</dbReference>
<evidence type="ECO:0000313" key="7">
    <source>
        <dbReference type="EMBL" id="ETN39074.1"/>
    </source>
</evidence>
<dbReference type="Proteomes" id="UP000030752">
    <property type="component" value="Unassembled WGS sequence"/>
</dbReference>
<dbReference type="EMBL" id="KB822721">
    <property type="protein sequence ID" value="ETN39074.1"/>
    <property type="molecule type" value="Genomic_DNA"/>
</dbReference>
<dbReference type="InterPro" id="IPR039781">
    <property type="entry name" value="Rad21/Rec8-like"/>
</dbReference>
<comment type="subcellular location">
    <subcellularLocation>
        <location evidence="1">Nucleus</location>
    </subcellularLocation>
</comment>
<sequence>MFYSDTLLSKTGPLARVWLAANLDRKLSKSQVLQSDIPQDISAIVNQGHAPMALRLSGQLMLGVVRIYGKKAKYLQDDCHEALLKIRMTFKNTGNHDLPTNANAGLDLQLPDLLTIDDLFPSMDFAYPLTQQPALEGPSQDFDQDWTSTLNPQQSTQSRLSPGDDVLVNDDDLGLDFGDRDDFEPNDTTISIQQGRNAPAERDLEDEVLGGEKIYKDDDLVLDFGDEADIAPPEQDIDMLGAQQDDGVILGDDETAQLRAGAAEPERTHRAESALSDLPSEALRENDHTFAQDMNDTTLASVAVQQKQRSKKVKPIAPDVETVLHNREIKAQSEDRSKILKAPLFLPRDPVLLALQNMQRNGDFVTSAMNDGASRHWAPELQGLLSFDVVYRSGPGRKRKRDSGIGGISDEEDAHSQKSPRLELDDDVVDEAIDTGVDRPGVTHEQIDELNPGLEDMVRGEDDEGIFADGDEGLNFDDTTMPLVHPADSGPVSLGTKRAVHLLREKLGGSVDGSPNQSQKRSVLLQDLVPERVTSKEDATKMFFEVLVLATKDAVKVDQSAKAIGLPLRIRGKRGLWGSWAEETREDEEEEQGFEGARAQEVSV</sequence>
<dbReference type="CDD" id="cd21788">
    <property type="entry name" value="Rad21_Rec8_M_SpRad21p-like"/>
    <property type="match status" value="1"/>
</dbReference>
<evidence type="ECO:0000256" key="4">
    <source>
        <dbReference type="SAM" id="MobiDB-lite"/>
    </source>
</evidence>
<dbReference type="GeneID" id="19972635"/>
<proteinExistence type="inferred from homology"/>
<organism evidence="7 8">
    <name type="scientific">Cyphellophora europaea (strain CBS 101466)</name>
    <name type="common">Phialophora europaea</name>
    <dbReference type="NCBI Taxonomy" id="1220924"/>
    <lineage>
        <taxon>Eukaryota</taxon>
        <taxon>Fungi</taxon>
        <taxon>Dikarya</taxon>
        <taxon>Ascomycota</taxon>
        <taxon>Pezizomycotina</taxon>
        <taxon>Eurotiomycetes</taxon>
        <taxon>Chaetothyriomycetidae</taxon>
        <taxon>Chaetothyriales</taxon>
        <taxon>Cyphellophoraceae</taxon>
        <taxon>Cyphellophora</taxon>
    </lineage>
</organism>
<evidence type="ECO:0008006" key="9">
    <source>
        <dbReference type="Google" id="ProtNLM"/>
    </source>
</evidence>
<evidence type="ECO:0000313" key="8">
    <source>
        <dbReference type="Proteomes" id="UP000030752"/>
    </source>
</evidence>
<dbReference type="AlphaFoldDB" id="W2RTN5"/>
<feature type="compositionally biased region" description="Acidic residues" evidence="4">
    <location>
        <begin position="584"/>
        <end position="593"/>
    </location>
</feature>
<keyword evidence="8" id="KW-1185">Reference proteome</keyword>
<feature type="region of interest" description="Disordered" evidence="4">
    <location>
        <begin position="178"/>
        <end position="202"/>
    </location>
</feature>
<dbReference type="GO" id="GO:1990414">
    <property type="term" value="P:replication-born double-strand break repair via sister chromatid exchange"/>
    <property type="evidence" value="ECO:0007669"/>
    <property type="project" value="TreeGrafter"/>
</dbReference>
<dbReference type="InParanoid" id="W2RTN5"/>
<dbReference type="InterPro" id="IPR036390">
    <property type="entry name" value="WH_DNA-bd_sf"/>
</dbReference>
<dbReference type="RefSeq" id="XP_008717859.1">
    <property type="nucleotide sequence ID" value="XM_008719637.1"/>
</dbReference>
<evidence type="ECO:0000256" key="2">
    <source>
        <dbReference type="ARBA" id="ARBA00009870"/>
    </source>
</evidence>
<accession>W2RTN5</accession>
<evidence type="ECO:0000259" key="5">
    <source>
        <dbReference type="Pfam" id="PF04824"/>
    </source>
</evidence>
<dbReference type="PANTHER" id="PTHR12585:SF69">
    <property type="entry name" value="FI11703P"/>
    <property type="match status" value="1"/>
</dbReference>
<dbReference type="Pfam" id="PF04825">
    <property type="entry name" value="Rad21_Rec8_N"/>
    <property type="match status" value="1"/>
</dbReference>
<dbReference type="OrthoDB" id="10071381at2759"/>
<keyword evidence="3" id="KW-0539">Nucleus</keyword>
<dbReference type="SUPFAM" id="SSF46785">
    <property type="entry name" value="Winged helix' DNA-binding domain"/>
    <property type="match status" value="1"/>
</dbReference>
<feature type="compositionally biased region" description="Low complexity" evidence="4">
    <location>
        <begin position="594"/>
        <end position="604"/>
    </location>
</feature>
<feature type="domain" description="Rad21/Rec8-like protein N-terminal" evidence="6">
    <location>
        <begin position="1"/>
        <end position="102"/>
    </location>
</feature>
<dbReference type="InterPro" id="IPR023093">
    <property type="entry name" value="ScpA-like_C"/>
</dbReference>
<dbReference type="GO" id="GO:0030892">
    <property type="term" value="C:mitotic cohesin complex"/>
    <property type="evidence" value="ECO:0007669"/>
    <property type="project" value="TreeGrafter"/>
</dbReference>
<dbReference type="GO" id="GO:0007064">
    <property type="term" value="P:mitotic sister chromatid cohesion"/>
    <property type="evidence" value="ECO:0007669"/>
    <property type="project" value="TreeGrafter"/>
</dbReference>
<dbReference type="Pfam" id="PF04824">
    <property type="entry name" value="Rad21_Rec8"/>
    <property type="match status" value="1"/>
</dbReference>
<feature type="domain" description="Rad21/Rec8-like protein C-terminal eukaryotic" evidence="5">
    <location>
        <begin position="530"/>
        <end position="561"/>
    </location>
</feature>
<feature type="region of interest" description="Disordered" evidence="4">
    <location>
        <begin position="133"/>
        <end position="166"/>
    </location>
</feature>
<name>W2RTN5_CYPE1</name>
<protein>
    <recommendedName>
        <fullName evidence="9">Rad21/Rec8-like protein N-terminal domain-containing protein</fullName>
    </recommendedName>
</protein>
<feature type="region of interest" description="Disordered" evidence="4">
    <location>
        <begin position="396"/>
        <end position="423"/>
    </location>
</feature>
<dbReference type="VEuPathDB" id="FungiDB:HMPREF1541_05296"/>
<feature type="region of interest" description="Disordered" evidence="4">
    <location>
        <begin position="582"/>
        <end position="604"/>
    </location>
</feature>
<dbReference type="STRING" id="1220924.W2RTN5"/>
<dbReference type="GO" id="GO:0003682">
    <property type="term" value="F:chromatin binding"/>
    <property type="evidence" value="ECO:0007669"/>
    <property type="project" value="TreeGrafter"/>
</dbReference>
<evidence type="ECO:0000259" key="6">
    <source>
        <dbReference type="Pfam" id="PF04825"/>
    </source>
</evidence>
<feature type="compositionally biased region" description="Polar residues" evidence="4">
    <location>
        <begin position="145"/>
        <end position="160"/>
    </location>
</feature>
<reference evidence="7 8" key="1">
    <citation type="submission" date="2013-03" db="EMBL/GenBank/DDBJ databases">
        <title>The Genome Sequence of Phialophora europaea CBS 101466.</title>
        <authorList>
            <consortium name="The Broad Institute Genomics Platform"/>
            <person name="Cuomo C."/>
            <person name="de Hoog S."/>
            <person name="Gorbushina A."/>
            <person name="Walker B."/>
            <person name="Young S.K."/>
            <person name="Zeng Q."/>
            <person name="Gargeya S."/>
            <person name="Fitzgerald M."/>
            <person name="Haas B."/>
            <person name="Abouelleil A."/>
            <person name="Allen A.W."/>
            <person name="Alvarado L."/>
            <person name="Arachchi H.M."/>
            <person name="Berlin A.M."/>
            <person name="Chapman S.B."/>
            <person name="Gainer-Dewar J."/>
            <person name="Goldberg J."/>
            <person name="Griggs A."/>
            <person name="Gujja S."/>
            <person name="Hansen M."/>
            <person name="Howarth C."/>
            <person name="Imamovic A."/>
            <person name="Ireland A."/>
            <person name="Larimer J."/>
            <person name="McCowan C."/>
            <person name="Murphy C."/>
            <person name="Pearson M."/>
            <person name="Poon T.W."/>
            <person name="Priest M."/>
            <person name="Roberts A."/>
            <person name="Saif S."/>
            <person name="Shea T."/>
            <person name="Sisk P."/>
            <person name="Sykes S."/>
            <person name="Wortman J."/>
            <person name="Nusbaum C."/>
            <person name="Birren B."/>
        </authorList>
    </citation>
    <scope>NUCLEOTIDE SEQUENCE [LARGE SCALE GENOMIC DNA]</scope>
    <source>
        <strain evidence="7 8">CBS 101466</strain>
    </source>
</reference>
<dbReference type="eggNOG" id="KOG1213">
    <property type="taxonomic scope" value="Eukaryota"/>
</dbReference>
<dbReference type="FunFam" id="1.10.10.580:FF:000004">
    <property type="entry name" value="Double-strand-break repair protein rad21"/>
    <property type="match status" value="1"/>
</dbReference>
<dbReference type="PANTHER" id="PTHR12585">
    <property type="entry name" value="SCC1 / RAD21 FAMILY MEMBER"/>
    <property type="match status" value="1"/>
</dbReference>
<dbReference type="HOGENOM" id="CLU_015775_0_1_1"/>
<evidence type="ECO:0000256" key="1">
    <source>
        <dbReference type="ARBA" id="ARBA00004123"/>
    </source>
</evidence>
<comment type="similarity">
    <text evidence="2">Belongs to the rad21 family.</text>
</comment>
<dbReference type="FunCoup" id="W2RTN5">
    <property type="interactions" value="161"/>
</dbReference>
<dbReference type="Gene3D" id="1.10.10.580">
    <property type="entry name" value="Structural maintenance of chromosome 1. Chain E"/>
    <property type="match status" value="1"/>
</dbReference>
<feature type="compositionally biased region" description="Polar residues" evidence="4">
    <location>
        <begin position="186"/>
        <end position="196"/>
    </location>
</feature>